<dbReference type="InterPro" id="IPR037185">
    <property type="entry name" value="EmrE-like"/>
</dbReference>
<dbReference type="Proteomes" id="UP000192536">
    <property type="component" value="Unassembled WGS sequence"/>
</dbReference>
<keyword evidence="11" id="KW-1185">Reference proteome</keyword>
<gene>
    <name evidence="10" type="ORF">BS640_10285</name>
</gene>
<dbReference type="GO" id="GO:0005886">
    <property type="term" value="C:plasma membrane"/>
    <property type="evidence" value="ECO:0007669"/>
    <property type="project" value="UniProtKB-SubCell"/>
</dbReference>
<evidence type="ECO:0000256" key="1">
    <source>
        <dbReference type="ARBA" id="ARBA00004651"/>
    </source>
</evidence>
<feature type="transmembrane region" description="Helical" evidence="8">
    <location>
        <begin position="179"/>
        <end position="198"/>
    </location>
</feature>
<evidence type="ECO:0000256" key="7">
    <source>
        <dbReference type="ARBA" id="ARBA00023136"/>
    </source>
</evidence>
<dbReference type="Gene3D" id="1.10.3730.20">
    <property type="match status" value="1"/>
</dbReference>
<accession>A0A1X0WFL1</accession>
<dbReference type="RefSeq" id="WP_084912511.1">
    <property type="nucleotide sequence ID" value="NZ_CAUQAZ010000057.1"/>
</dbReference>
<feature type="transmembrane region" description="Helical" evidence="8">
    <location>
        <begin position="9"/>
        <end position="27"/>
    </location>
</feature>
<keyword evidence="7 8" id="KW-0472">Membrane</keyword>
<dbReference type="AlphaFoldDB" id="A0A1X0WFL1"/>
<feature type="transmembrane region" description="Helical" evidence="8">
    <location>
        <begin position="104"/>
        <end position="121"/>
    </location>
</feature>
<evidence type="ECO:0000256" key="8">
    <source>
        <dbReference type="SAM" id="Phobius"/>
    </source>
</evidence>
<keyword evidence="6 8" id="KW-1133">Transmembrane helix</keyword>
<evidence type="ECO:0000256" key="5">
    <source>
        <dbReference type="ARBA" id="ARBA00022692"/>
    </source>
</evidence>
<comment type="caution">
    <text evidence="10">The sequence shown here is derived from an EMBL/GenBank/DDBJ whole genome shotgun (WGS) entry which is preliminary data.</text>
</comment>
<feature type="transmembrane region" description="Helical" evidence="8">
    <location>
        <begin position="128"/>
        <end position="146"/>
    </location>
</feature>
<dbReference type="NCBIfam" id="TIGR00688">
    <property type="entry name" value="rarD"/>
    <property type="match status" value="1"/>
</dbReference>
<evidence type="ECO:0000259" key="9">
    <source>
        <dbReference type="Pfam" id="PF00892"/>
    </source>
</evidence>
<name>A0A1X0WFL1_9GAMM</name>
<dbReference type="Pfam" id="PF00892">
    <property type="entry name" value="EamA"/>
    <property type="match status" value="1"/>
</dbReference>
<evidence type="ECO:0000256" key="6">
    <source>
        <dbReference type="ARBA" id="ARBA00022989"/>
    </source>
</evidence>
<keyword evidence="5 8" id="KW-0812">Transmembrane</keyword>
<organism evidence="10 11">
    <name type="scientific">Rouxiella badensis</name>
    <dbReference type="NCBI Taxonomy" id="1646377"/>
    <lineage>
        <taxon>Bacteria</taxon>
        <taxon>Pseudomonadati</taxon>
        <taxon>Pseudomonadota</taxon>
        <taxon>Gammaproteobacteria</taxon>
        <taxon>Enterobacterales</taxon>
        <taxon>Yersiniaceae</taxon>
        <taxon>Rouxiella</taxon>
    </lineage>
</organism>
<dbReference type="InterPro" id="IPR004626">
    <property type="entry name" value="RarD"/>
</dbReference>
<dbReference type="InterPro" id="IPR000620">
    <property type="entry name" value="EamA_dom"/>
</dbReference>
<dbReference type="GeneID" id="93567975"/>
<keyword evidence="3" id="KW-0813">Transport</keyword>
<feature type="transmembrane region" description="Helical" evidence="8">
    <location>
        <begin position="39"/>
        <end position="61"/>
    </location>
</feature>
<proteinExistence type="inferred from homology"/>
<dbReference type="SUPFAM" id="SSF103481">
    <property type="entry name" value="Multidrug resistance efflux transporter EmrE"/>
    <property type="match status" value="2"/>
</dbReference>
<evidence type="ECO:0000256" key="3">
    <source>
        <dbReference type="ARBA" id="ARBA00022448"/>
    </source>
</evidence>
<feature type="domain" description="EamA" evidence="9">
    <location>
        <begin position="9"/>
        <end position="142"/>
    </location>
</feature>
<feature type="transmembrane region" description="Helical" evidence="8">
    <location>
        <begin position="268"/>
        <end position="288"/>
    </location>
</feature>
<feature type="transmembrane region" description="Helical" evidence="8">
    <location>
        <begin position="152"/>
        <end position="167"/>
    </location>
</feature>
<feature type="transmembrane region" description="Helical" evidence="8">
    <location>
        <begin position="210"/>
        <end position="230"/>
    </location>
</feature>
<feature type="transmembrane region" description="Helical" evidence="8">
    <location>
        <begin position="242"/>
        <end position="262"/>
    </location>
</feature>
<sequence length="309" mass="34618">MDAKRTRQGVIFAFIAYFIWGIAPAYFKLIKQVPAEEILTHRVIWSFFFMLLLLTISRSWNGVRKVFATPKKVALLLISALLVGANWLLYIWAINHDHILEASLGYFINPLVNVLLGMLFLGERFRRLQWVAVVLALAGVLVQLWVFGSLPILGISISLTFAFYGLMRKKIAVDAQAGMLIETLWLLPASGVYLFFIAHSPTSNLANNPLSLNLLLASAGIITTIPLLFFTAATSRLKFSTLGFFQYIGPTLMFLLAVVFYGESVKPSQLLTFAFIWAGLAFFVYDALRFQRQQRSDNALAVKPVKAEG</sequence>
<evidence type="ECO:0000256" key="2">
    <source>
        <dbReference type="ARBA" id="ARBA00007362"/>
    </source>
</evidence>
<evidence type="ECO:0000313" key="10">
    <source>
        <dbReference type="EMBL" id="ORJ25578.1"/>
    </source>
</evidence>
<dbReference type="PANTHER" id="PTHR22911">
    <property type="entry name" value="ACYL-MALONYL CONDENSING ENZYME-RELATED"/>
    <property type="match status" value="1"/>
</dbReference>
<evidence type="ECO:0000313" key="11">
    <source>
        <dbReference type="Proteomes" id="UP000192536"/>
    </source>
</evidence>
<feature type="transmembrane region" description="Helical" evidence="8">
    <location>
        <begin position="73"/>
        <end position="92"/>
    </location>
</feature>
<reference evidence="10 11" key="1">
    <citation type="journal article" date="2017" name="Int. J. Syst. Evol. Microbiol.">
        <title>Rouxiella badensis sp. nov. and Rouxiella silvae sp. nov. isolated from peat bog soil in Germany and emendation of the genus description.</title>
        <authorList>
            <person name="Le Fleche-Mateos A."/>
            <person name="Kugler J.H."/>
            <person name="Hansen S.H."/>
            <person name="Syldatk C."/>
            <person name="Hausmann R."/>
            <person name="Lomprez F."/>
            <person name="Vandenbogaert M."/>
            <person name="Manuguerra J.C."/>
            <person name="Grimont P.A."/>
        </authorList>
    </citation>
    <scope>NUCLEOTIDE SEQUENCE [LARGE SCALE GENOMIC DNA]</scope>
    <source>
        <strain evidence="10 11">DSM 100043</strain>
    </source>
</reference>
<evidence type="ECO:0000256" key="4">
    <source>
        <dbReference type="ARBA" id="ARBA00022475"/>
    </source>
</evidence>
<comment type="similarity">
    <text evidence="2">Belongs to the EamA transporter family.</text>
</comment>
<keyword evidence="4" id="KW-1003">Cell membrane</keyword>
<comment type="subcellular location">
    <subcellularLocation>
        <location evidence="1">Cell membrane</location>
        <topology evidence="1">Multi-pass membrane protein</topology>
    </subcellularLocation>
</comment>
<dbReference type="EMBL" id="MRWE01000014">
    <property type="protein sequence ID" value="ORJ25578.1"/>
    <property type="molecule type" value="Genomic_DNA"/>
</dbReference>
<dbReference type="PANTHER" id="PTHR22911:SF137">
    <property type="entry name" value="SOLUTE CARRIER FAMILY 35 MEMBER G2-RELATED"/>
    <property type="match status" value="1"/>
</dbReference>
<dbReference type="STRING" id="1646377.BS640_10285"/>
<protein>
    <submittedName>
        <fullName evidence="10">EamA family transporter</fullName>
    </submittedName>
</protein>